<organism evidence="1 2">
    <name type="scientific">Exophiala mesophila</name>
    <name type="common">Black yeast-like fungus</name>
    <dbReference type="NCBI Taxonomy" id="212818"/>
    <lineage>
        <taxon>Eukaryota</taxon>
        <taxon>Fungi</taxon>
        <taxon>Dikarya</taxon>
        <taxon>Ascomycota</taxon>
        <taxon>Pezizomycotina</taxon>
        <taxon>Eurotiomycetes</taxon>
        <taxon>Chaetothyriomycetidae</taxon>
        <taxon>Chaetothyriales</taxon>
        <taxon>Herpotrichiellaceae</taxon>
        <taxon>Exophiala</taxon>
    </lineage>
</organism>
<dbReference type="SUPFAM" id="SSF51735">
    <property type="entry name" value="NAD(P)-binding Rossmann-fold domains"/>
    <property type="match status" value="1"/>
</dbReference>
<dbReference type="AlphaFoldDB" id="A0A0D1ZTG4"/>
<dbReference type="Proteomes" id="UP000054302">
    <property type="component" value="Unassembled WGS sequence"/>
</dbReference>
<name>A0A0D1ZTG4_EXOME</name>
<protein>
    <submittedName>
        <fullName evidence="1">Uncharacterized protein</fullName>
    </submittedName>
</protein>
<dbReference type="VEuPathDB" id="FungiDB:PV10_07403"/>
<dbReference type="GeneID" id="27325248"/>
<dbReference type="OrthoDB" id="1933717at2759"/>
<dbReference type="EMBL" id="KN847524">
    <property type="protein sequence ID" value="KIV90058.1"/>
    <property type="molecule type" value="Genomic_DNA"/>
</dbReference>
<evidence type="ECO:0000313" key="1">
    <source>
        <dbReference type="EMBL" id="KIV90058.1"/>
    </source>
</evidence>
<dbReference type="HOGENOM" id="CLU_2941710_0_0_1"/>
<gene>
    <name evidence="1" type="ORF">PV10_07403</name>
</gene>
<keyword evidence="2" id="KW-1185">Reference proteome</keyword>
<dbReference type="InterPro" id="IPR036291">
    <property type="entry name" value="NAD(P)-bd_dom_sf"/>
</dbReference>
<dbReference type="RefSeq" id="XP_016221632.1">
    <property type="nucleotide sequence ID" value="XM_016372300.1"/>
</dbReference>
<reference evidence="1 2" key="1">
    <citation type="submission" date="2015-01" db="EMBL/GenBank/DDBJ databases">
        <title>The Genome Sequence of Exophiala mesophila CBS40295.</title>
        <authorList>
            <consortium name="The Broad Institute Genomics Platform"/>
            <person name="Cuomo C."/>
            <person name="de Hoog S."/>
            <person name="Gorbushina A."/>
            <person name="Stielow B."/>
            <person name="Teixiera M."/>
            <person name="Abouelleil A."/>
            <person name="Chapman S.B."/>
            <person name="Priest M."/>
            <person name="Young S.K."/>
            <person name="Wortman J."/>
            <person name="Nusbaum C."/>
            <person name="Birren B."/>
        </authorList>
    </citation>
    <scope>NUCLEOTIDE SEQUENCE [LARGE SCALE GENOMIC DNA]</scope>
    <source>
        <strain evidence="1 2">CBS 40295</strain>
    </source>
</reference>
<evidence type="ECO:0000313" key="2">
    <source>
        <dbReference type="Proteomes" id="UP000054302"/>
    </source>
</evidence>
<proteinExistence type="predicted"/>
<accession>A0A0D1ZTG4</accession>
<dbReference type="Gene3D" id="3.40.50.720">
    <property type="entry name" value="NAD(P)-binding Rossmann-like Domain"/>
    <property type="match status" value="1"/>
</dbReference>
<sequence>MPGSSAYSITKLVDSRLTAYTAAENPEVQITSVHPGMIETDMITDDLRPFAKDTLGLAGR</sequence>